<accession>A0ABS4SDT5</accession>
<feature type="region of interest" description="Disordered" evidence="1">
    <location>
        <begin position="250"/>
        <end position="289"/>
    </location>
</feature>
<evidence type="ECO:0000313" key="2">
    <source>
        <dbReference type="EMBL" id="MBP2290743.1"/>
    </source>
</evidence>
<dbReference type="RefSeq" id="WP_209763177.1">
    <property type="nucleotide sequence ID" value="NZ_JAGINP010000001.1"/>
</dbReference>
<gene>
    <name evidence="2" type="ORF">J2851_000480</name>
</gene>
<reference evidence="2 3" key="1">
    <citation type="submission" date="2021-03" db="EMBL/GenBank/DDBJ databases">
        <title>Genomic Encyclopedia of Type Strains, Phase III (KMG-III): the genomes of soil and plant-associated and newly described type strains.</title>
        <authorList>
            <person name="Whitman W."/>
        </authorList>
    </citation>
    <scope>NUCLEOTIDE SEQUENCE [LARGE SCALE GENOMIC DNA]</scope>
    <source>
        <strain evidence="2 3">IMMIB AFH-6</strain>
    </source>
</reference>
<keyword evidence="3" id="KW-1185">Reference proteome</keyword>
<name>A0ABS4SDT5_9PROT</name>
<organism evidence="2 3">
    <name type="scientific">Azospirillum rugosum</name>
    <dbReference type="NCBI Taxonomy" id="416170"/>
    <lineage>
        <taxon>Bacteria</taxon>
        <taxon>Pseudomonadati</taxon>
        <taxon>Pseudomonadota</taxon>
        <taxon>Alphaproteobacteria</taxon>
        <taxon>Rhodospirillales</taxon>
        <taxon>Azospirillaceae</taxon>
        <taxon>Azospirillum</taxon>
    </lineage>
</organism>
<dbReference type="Proteomes" id="UP000781958">
    <property type="component" value="Unassembled WGS sequence"/>
</dbReference>
<evidence type="ECO:0000256" key="1">
    <source>
        <dbReference type="SAM" id="MobiDB-lite"/>
    </source>
</evidence>
<protein>
    <submittedName>
        <fullName evidence="2">Uncharacterized protein</fullName>
    </submittedName>
</protein>
<feature type="region of interest" description="Disordered" evidence="1">
    <location>
        <begin position="112"/>
        <end position="191"/>
    </location>
</feature>
<sequence>MSGFYLMHRGWRGNPAFQDDPCSEREAWVWLIEEAAYQDRRVRIGKVVLDVKRGQVAVSTRFLSEAWKWSHSKVRRFLDRLEKEAMIGTETDTGVTVITLCNYERYQSVDYASGTDEGTAPARNRHSSGTKQKEGNEIKEGKESRALPGDALPDLAEQGVVGSPVNDNAAQPAKQAKRGTRVPDGDLPDEWASAANHTREKHQLPLLTKRVLGLRWENFRNYWGGLAGSKGLKADWRKTWLNDCISPVTERKFPAGQPPPANGNAPQQPKRQASSLSDIPLFFDTPTEV</sequence>
<evidence type="ECO:0000313" key="3">
    <source>
        <dbReference type="Proteomes" id="UP000781958"/>
    </source>
</evidence>
<dbReference type="EMBL" id="JAGINP010000001">
    <property type="protein sequence ID" value="MBP2290743.1"/>
    <property type="molecule type" value="Genomic_DNA"/>
</dbReference>
<feature type="compositionally biased region" description="Basic and acidic residues" evidence="1">
    <location>
        <begin position="131"/>
        <end position="145"/>
    </location>
</feature>
<comment type="caution">
    <text evidence="2">The sequence shown here is derived from an EMBL/GenBank/DDBJ whole genome shotgun (WGS) entry which is preliminary data.</text>
</comment>
<proteinExistence type="predicted"/>